<dbReference type="InterPro" id="IPR011765">
    <property type="entry name" value="Pept_M16_N"/>
</dbReference>
<dbReference type="PANTHER" id="PTHR11851">
    <property type="entry name" value="METALLOPROTEASE"/>
    <property type="match status" value="1"/>
</dbReference>
<keyword evidence="8" id="KW-1185">Reference proteome</keyword>
<feature type="chain" id="PRO_5047053268" evidence="4">
    <location>
        <begin position="27"/>
        <end position="922"/>
    </location>
</feature>
<comment type="caution">
    <text evidence="7">The sequence shown here is derived from an EMBL/GenBank/DDBJ whole genome shotgun (WGS) entry which is preliminary data.</text>
</comment>
<evidence type="ECO:0000259" key="6">
    <source>
        <dbReference type="Pfam" id="PF05193"/>
    </source>
</evidence>
<evidence type="ECO:0000259" key="5">
    <source>
        <dbReference type="Pfam" id="PF00675"/>
    </source>
</evidence>
<feature type="domain" description="Peptidase M16 C-terminal" evidence="6">
    <location>
        <begin position="658"/>
        <end position="839"/>
    </location>
</feature>
<dbReference type="Proteomes" id="UP000681315">
    <property type="component" value="Unassembled WGS sequence"/>
</dbReference>
<sequence>MKNHTHLFRIAFAMLLCLSLSLSAEAQIKKVASVEGITEYRLDNGLKVLLFPDNSAQTITVNITYMVGSRHEGYGEKGMAHLLEHMVFKGTPNHPNIPEELSARGARPNGTTWYDRTNYFETFNATDENLDWALDLESDRMVNSYIAKEDLESEFSVVRNEFESGENSPSRVLMQGVASAAYLWHNYGQSTIGNKSDIERVPIENLQAFYKKYYRPDNAILMITGKFDTEKTLALVEKKFGPIKNPDVELKDIPTIEPAQDGEKRVTLNRVGDLQIVSALYHVPAGSHEDAAALAIAEQVLTDEPSGRLYKALIDTQKASGIWSFTPFTKEPSFFYMNVDVPSDKSLAEAETIFLTTLDKLADHPITEAELNRAKANMLKQMDQIFRNSSYLGTYMSEFIGAGDWRLAFIFRDRIEEMTVDKVNEAIKTYFIPTNRTVGNFIPTKNPIRVGIPHTENVEDLVANYKGREALDAGEAFDVSYENIQNTLQTGTLASSNIEYGLIKKDNRGKTVNLTFSLRTGNVDQLMNKGLAARYTAQMLNKGTKTKSRQDIEDKLSALKSSVYFSGSNGRVTASVNSTEENLMETLALMTDMLKNPVFDATELEKLKTQDLASLEERKSEPQSVVSRQIGLLNNRYEKGHPLYSMTLDEEIAAIKAVNVADLKAYYKGFYGVNKSTSVVAIGNMDEEAVKTYFDKTYADFKSDKPYTEISNKFQNSKPANEKILTPDKKNAFTLGVLSFEGSEYNDDYAALQVAGEIFGGGFLNSRIAGRLRQKDGVSYGAGGNVQVDNNKDDKNSSMYIYAIYAPENAAKVQQGFREEIARYITDGITEEELKNAVNGWVQEQNVSRAKDNELARVISNNLYLDRDMMFQENVEKQVKKLTVEDVNKAIKKYFKDYENWTVVNGGDFDNFEIKQEDKKVD</sequence>
<reference evidence="7 8" key="1">
    <citation type="submission" date="2021-03" db="EMBL/GenBank/DDBJ databases">
        <title>Gelidibacter sp. nov., isolated from costal sediment.</title>
        <authorList>
            <person name="Lun K.-Y."/>
        </authorList>
    </citation>
    <scope>NUCLEOTIDE SEQUENCE [LARGE SCALE GENOMIC DNA]</scope>
    <source>
        <strain evidence="7 8">DF109</strain>
    </source>
</reference>
<name>A0ABS3SNZ9_9FLAO</name>
<accession>A0ABS3SNZ9</accession>
<dbReference type="PROSITE" id="PS00143">
    <property type="entry name" value="INSULINASE"/>
    <property type="match status" value="1"/>
</dbReference>
<evidence type="ECO:0000256" key="3">
    <source>
        <dbReference type="RuleBase" id="RU004447"/>
    </source>
</evidence>
<dbReference type="Pfam" id="PF00675">
    <property type="entry name" value="Peptidase_M16"/>
    <property type="match status" value="2"/>
</dbReference>
<dbReference type="EMBL" id="JAGEVG010000003">
    <property type="protein sequence ID" value="MBO3097440.1"/>
    <property type="molecule type" value="Genomic_DNA"/>
</dbReference>
<evidence type="ECO:0000256" key="4">
    <source>
        <dbReference type="SAM" id="SignalP"/>
    </source>
</evidence>
<proteinExistence type="inferred from homology"/>
<dbReference type="Gene3D" id="3.30.830.10">
    <property type="entry name" value="Metalloenzyme, LuxS/M16 peptidase-like"/>
    <property type="match status" value="4"/>
</dbReference>
<gene>
    <name evidence="7" type="ORF">J4051_04110</name>
</gene>
<organism evidence="7 8">
    <name type="scientific">Gelidibacter pelagius</name>
    <dbReference type="NCBI Taxonomy" id="2819985"/>
    <lineage>
        <taxon>Bacteria</taxon>
        <taxon>Pseudomonadati</taxon>
        <taxon>Bacteroidota</taxon>
        <taxon>Flavobacteriia</taxon>
        <taxon>Flavobacteriales</taxon>
        <taxon>Flavobacteriaceae</taxon>
        <taxon>Gelidibacter</taxon>
    </lineage>
</organism>
<evidence type="ECO:0000256" key="2">
    <source>
        <dbReference type="ARBA" id="ARBA00007261"/>
    </source>
</evidence>
<feature type="signal peptide" evidence="4">
    <location>
        <begin position="1"/>
        <end position="26"/>
    </location>
</feature>
<evidence type="ECO:0000313" key="8">
    <source>
        <dbReference type="Proteomes" id="UP000681315"/>
    </source>
</evidence>
<comment type="similarity">
    <text evidence="2 3">Belongs to the peptidase M16 family.</text>
</comment>
<feature type="domain" description="Peptidase M16 N-terminal" evidence="5">
    <location>
        <begin position="49"/>
        <end position="193"/>
    </location>
</feature>
<dbReference type="InterPro" id="IPR001431">
    <property type="entry name" value="Pept_M16_Zn_BS"/>
</dbReference>
<dbReference type="InterPro" id="IPR011249">
    <property type="entry name" value="Metalloenz_LuxS/M16"/>
</dbReference>
<evidence type="ECO:0000256" key="1">
    <source>
        <dbReference type="ARBA" id="ARBA00001947"/>
    </source>
</evidence>
<dbReference type="Pfam" id="PF05193">
    <property type="entry name" value="Peptidase_M16_C"/>
    <property type="match status" value="2"/>
</dbReference>
<evidence type="ECO:0000313" key="7">
    <source>
        <dbReference type="EMBL" id="MBO3097440.1"/>
    </source>
</evidence>
<dbReference type="InterPro" id="IPR007863">
    <property type="entry name" value="Peptidase_M16_C"/>
</dbReference>
<feature type="domain" description="Peptidase M16 N-terminal" evidence="5">
    <location>
        <begin position="508"/>
        <end position="630"/>
    </location>
</feature>
<protein>
    <submittedName>
        <fullName evidence="7">Insulinase family protein</fullName>
    </submittedName>
</protein>
<keyword evidence="4" id="KW-0732">Signal</keyword>
<comment type="cofactor">
    <cofactor evidence="1">
        <name>Zn(2+)</name>
        <dbReference type="ChEBI" id="CHEBI:29105"/>
    </cofactor>
</comment>
<dbReference type="RefSeq" id="WP_208232588.1">
    <property type="nucleotide sequence ID" value="NZ_JAGEVG010000003.1"/>
</dbReference>
<dbReference type="PANTHER" id="PTHR11851:SF49">
    <property type="entry name" value="MITOCHONDRIAL-PROCESSING PEPTIDASE SUBUNIT ALPHA"/>
    <property type="match status" value="1"/>
</dbReference>
<dbReference type="SUPFAM" id="SSF63411">
    <property type="entry name" value="LuxS/MPP-like metallohydrolase"/>
    <property type="match status" value="4"/>
</dbReference>
<feature type="domain" description="Peptidase M16 C-terminal" evidence="6">
    <location>
        <begin position="203"/>
        <end position="378"/>
    </location>
</feature>
<dbReference type="InterPro" id="IPR050361">
    <property type="entry name" value="MPP/UQCRC_Complex"/>
</dbReference>